<accession>C4ZHN5</accession>
<dbReference type="PaxDb" id="515619-EUBREC_2792"/>
<evidence type="ECO:0000313" key="2">
    <source>
        <dbReference type="EMBL" id="ACR76522.1"/>
    </source>
</evidence>
<evidence type="ECO:0000313" key="3">
    <source>
        <dbReference type="Proteomes" id="UP000001477"/>
    </source>
</evidence>
<proteinExistence type="predicted"/>
<sequence length="51" mass="6393">MFCKYMTYFILLCFQFFVYMIITYIFTSFLYFFTFSNSVFQFRSYCSQLTV</sequence>
<protein>
    <submittedName>
        <fullName evidence="2">Uncharacterized protein</fullName>
    </submittedName>
</protein>
<dbReference type="KEGG" id="ere:EUBREC_2792"/>
<dbReference type="AlphaFoldDB" id="C4ZHN5"/>
<feature type="transmembrane region" description="Helical" evidence="1">
    <location>
        <begin position="6"/>
        <end position="33"/>
    </location>
</feature>
<keyword evidence="1" id="KW-0472">Membrane</keyword>
<organism evidence="2 3">
    <name type="scientific">Agathobacter rectalis (strain ATCC 33656 / DSM 3377 / JCM 17463 / KCTC 5835 / VPI 0990)</name>
    <name type="common">Eubacterium rectale</name>
    <dbReference type="NCBI Taxonomy" id="515619"/>
    <lineage>
        <taxon>Bacteria</taxon>
        <taxon>Bacillati</taxon>
        <taxon>Bacillota</taxon>
        <taxon>Clostridia</taxon>
        <taxon>Lachnospirales</taxon>
        <taxon>Lachnospiraceae</taxon>
        <taxon>Agathobacter</taxon>
    </lineage>
</organism>
<keyword evidence="1" id="KW-0812">Transmembrane</keyword>
<dbReference type="Proteomes" id="UP000001477">
    <property type="component" value="Chromosome"/>
</dbReference>
<keyword evidence="1" id="KW-1133">Transmembrane helix</keyword>
<reference evidence="2 3" key="1">
    <citation type="journal article" date="2009" name="Proc. Natl. Acad. Sci. U.S.A.">
        <title>Characterizing a model human gut microbiota composed of members of its two dominant bacterial phyla.</title>
        <authorList>
            <person name="Mahowald M.A."/>
            <person name="Rey F.E."/>
            <person name="Seedorf H."/>
            <person name="Turnbaugh P.J."/>
            <person name="Fulton R.S."/>
            <person name="Wollam A."/>
            <person name="Shah N."/>
            <person name="Wang C."/>
            <person name="Magrini V."/>
            <person name="Wilson R.K."/>
            <person name="Cantarel B.L."/>
            <person name="Coutinho P.M."/>
            <person name="Henrissat B."/>
            <person name="Crock L.W."/>
            <person name="Russell A."/>
            <person name="Verberkmoes N.C."/>
            <person name="Hettich R.L."/>
            <person name="Gordon J.I."/>
        </authorList>
    </citation>
    <scope>NUCLEOTIDE SEQUENCE [LARGE SCALE GENOMIC DNA]</scope>
    <source>
        <strain evidence="3">ATCC 33656 / DSM 3377 / JCM 17463 / KCTC 5835 / LMG 30912 / VPI 0990</strain>
    </source>
</reference>
<dbReference type="HOGENOM" id="CLU_3098940_0_0_9"/>
<evidence type="ECO:0000256" key="1">
    <source>
        <dbReference type="SAM" id="Phobius"/>
    </source>
</evidence>
<dbReference type="EMBL" id="CP001107">
    <property type="protein sequence ID" value="ACR76522.1"/>
    <property type="molecule type" value="Genomic_DNA"/>
</dbReference>
<gene>
    <name evidence="2" type="ordered locus">EUBREC_2792</name>
</gene>
<name>C4ZHN5_AGARV</name>